<proteinExistence type="predicted"/>
<sequence length="342" mass="39039">MDRSKIKIERDVWENSIVEQFYNRECPNFTHKNVHENMKDDPNYDEKIKLIEKCQELGGDTNSTCKKPPLNIAIIGTPGGGKSSLLNTIFASFSTDCWKELVSFGSHGGGGKQITTEFTSYKKDSYYKPVGDHRMPTFLDMPGFEDDQSKETLALLEMVFTGRIKEQEKMIELEKYAIKYGVHALLTKYNKRVCHRPVDRIIVVCTSNLDENLPTNFLNAVWEAARKHRGIPVYGVLTCRDRYPPDTVKDKIKEFRNLLALPQCRFAHIINYCDAIQVSGGVHRDTIIPSLDVPVLQFMKQVLNPRQEDPTPEPVSIMDILSIFAFIFAVVAFVYILVISNH</sequence>
<evidence type="ECO:0000313" key="3">
    <source>
        <dbReference type="Proteomes" id="UP000683360"/>
    </source>
</evidence>
<evidence type="ECO:0000313" key="2">
    <source>
        <dbReference type="EMBL" id="CAG2240411.1"/>
    </source>
</evidence>
<dbReference type="AlphaFoldDB" id="A0A8S3UCM0"/>
<protein>
    <submittedName>
        <fullName evidence="2">Uncharacterized protein</fullName>
    </submittedName>
</protein>
<keyword evidence="1" id="KW-1133">Transmembrane helix</keyword>
<keyword evidence="1" id="KW-0472">Membrane</keyword>
<organism evidence="2 3">
    <name type="scientific">Mytilus edulis</name>
    <name type="common">Blue mussel</name>
    <dbReference type="NCBI Taxonomy" id="6550"/>
    <lineage>
        <taxon>Eukaryota</taxon>
        <taxon>Metazoa</taxon>
        <taxon>Spiralia</taxon>
        <taxon>Lophotrochozoa</taxon>
        <taxon>Mollusca</taxon>
        <taxon>Bivalvia</taxon>
        <taxon>Autobranchia</taxon>
        <taxon>Pteriomorphia</taxon>
        <taxon>Mytilida</taxon>
        <taxon>Mytiloidea</taxon>
        <taxon>Mytilidae</taxon>
        <taxon>Mytilinae</taxon>
        <taxon>Mytilus</taxon>
    </lineage>
</organism>
<name>A0A8S3UCM0_MYTED</name>
<keyword evidence="1" id="KW-0812">Transmembrane</keyword>
<evidence type="ECO:0000256" key="1">
    <source>
        <dbReference type="SAM" id="Phobius"/>
    </source>
</evidence>
<dbReference type="Proteomes" id="UP000683360">
    <property type="component" value="Unassembled WGS sequence"/>
</dbReference>
<accession>A0A8S3UCM0</accession>
<reference evidence="2" key="1">
    <citation type="submission" date="2021-03" db="EMBL/GenBank/DDBJ databases">
        <authorList>
            <person name="Bekaert M."/>
        </authorList>
    </citation>
    <scope>NUCLEOTIDE SEQUENCE</scope>
</reference>
<comment type="caution">
    <text evidence="2">The sequence shown here is derived from an EMBL/GenBank/DDBJ whole genome shotgun (WGS) entry which is preliminary data.</text>
</comment>
<dbReference type="SUPFAM" id="SSF52540">
    <property type="entry name" value="P-loop containing nucleoside triphosphate hydrolases"/>
    <property type="match status" value="1"/>
</dbReference>
<dbReference type="Gene3D" id="3.40.50.300">
    <property type="entry name" value="P-loop containing nucleotide triphosphate hydrolases"/>
    <property type="match status" value="1"/>
</dbReference>
<gene>
    <name evidence="2" type="ORF">MEDL_52706</name>
</gene>
<dbReference type="EMBL" id="CAJPWZ010002557">
    <property type="protein sequence ID" value="CAG2240411.1"/>
    <property type="molecule type" value="Genomic_DNA"/>
</dbReference>
<dbReference type="InterPro" id="IPR027417">
    <property type="entry name" value="P-loop_NTPase"/>
</dbReference>
<dbReference type="CDD" id="cd00882">
    <property type="entry name" value="Ras_like_GTPase"/>
    <property type="match status" value="1"/>
</dbReference>
<keyword evidence="3" id="KW-1185">Reference proteome</keyword>
<dbReference type="OrthoDB" id="6149413at2759"/>
<feature type="transmembrane region" description="Helical" evidence="1">
    <location>
        <begin position="320"/>
        <end position="339"/>
    </location>
</feature>